<accession>A0A8J3YPN6</accession>
<feature type="transmembrane region" description="Helical" evidence="1">
    <location>
        <begin position="103"/>
        <end position="121"/>
    </location>
</feature>
<comment type="caution">
    <text evidence="2">The sequence shown here is derived from an EMBL/GenBank/DDBJ whole genome shotgun (WGS) entry which is preliminary data.</text>
</comment>
<dbReference type="Proteomes" id="UP000619260">
    <property type="component" value="Unassembled WGS sequence"/>
</dbReference>
<dbReference type="RefSeq" id="WP_203901507.1">
    <property type="nucleotide sequence ID" value="NZ_BOPF01000018.1"/>
</dbReference>
<gene>
    <name evidence="2" type="ORF">Val02_49040</name>
</gene>
<evidence type="ECO:0000256" key="1">
    <source>
        <dbReference type="SAM" id="Phobius"/>
    </source>
</evidence>
<feature type="transmembrane region" description="Helical" evidence="1">
    <location>
        <begin position="79"/>
        <end position="97"/>
    </location>
</feature>
<feature type="transmembrane region" description="Helical" evidence="1">
    <location>
        <begin position="37"/>
        <end position="58"/>
    </location>
</feature>
<dbReference type="EMBL" id="BOPF01000018">
    <property type="protein sequence ID" value="GIJ48018.1"/>
    <property type="molecule type" value="Genomic_DNA"/>
</dbReference>
<sequence>MAYSGWGCLPAVMFAAVVGLWFKLVDDGGGDWARASLISAFVVLVLGGVNLLFAMGLNRAETPRGHVWTGRHAANGTSLQGHTPAFLGLAAALFAGWTVQWVPWPVAVVAYLLLTALYYAVPTGLRTIEKNRIVARRQRFAAERDLSIRKELPSLTTRWTLDPPRAAPFESLAASMNAPAKPTLREAFAVVSGVHEEDRFTIADAYVAVPHAPAKAWQQRRITICAVHLEVALPHIRLSVRRDGDGVEVGVDTAVPQLAQALVTADVVNAMVDSGLLSWEIQGRDALVFLEQAGDHQDPDAEALDTVELLGIVTSWLPEELATWGGGSLPDLPSSFEPA</sequence>
<keyword evidence="1" id="KW-0472">Membrane</keyword>
<dbReference type="AlphaFoldDB" id="A0A8J3YPN6"/>
<evidence type="ECO:0000313" key="2">
    <source>
        <dbReference type="EMBL" id="GIJ48018.1"/>
    </source>
</evidence>
<name>A0A8J3YPN6_9ACTN</name>
<evidence type="ECO:0000313" key="3">
    <source>
        <dbReference type="Proteomes" id="UP000619260"/>
    </source>
</evidence>
<feature type="transmembrane region" description="Helical" evidence="1">
    <location>
        <begin position="7"/>
        <end position="25"/>
    </location>
</feature>
<reference evidence="2" key="1">
    <citation type="submission" date="2021-01" db="EMBL/GenBank/DDBJ databases">
        <title>Whole genome shotgun sequence of Virgisporangium aliadipatigenens NBRC 105644.</title>
        <authorList>
            <person name="Komaki H."/>
            <person name="Tamura T."/>
        </authorList>
    </citation>
    <scope>NUCLEOTIDE SEQUENCE</scope>
    <source>
        <strain evidence="2">NBRC 105644</strain>
    </source>
</reference>
<proteinExistence type="predicted"/>
<organism evidence="2 3">
    <name type="scientific">Virgisporangium aliadipatigenens</name>
    <dbReference type="NCBI Taxonomy" id="741659"/>
    <lineage>
        <taxon>Bacteria</taxon>
        <taxon>Bacillati</taxon>
        <taxon>Actinomycetota</taxon>
        <taxon>Actinomycetes</taxon>
        <taxon>Micromonosporales</taxon>
        <taxon>Micromonosporaceae</taxon>
        <taxon>Virgisporangium</taxon>
    </lineage>
</organism>
<protein>
    <submittedName>
        <fullName evidence="2">Uncharacterized protein</fullName>
    </submittedName>
</protein>
<keyword evidence="3" id="KW-1185">Reference proteome</keyword>
<keyword evidence="1" id="KW-1133">Transmembrane helix</keyword>
<keyword evidence="1" id="KW-0812">Transmembrane</keyword>